<dbReference type="AlphaFoldDB" id="A0AAC9RL24"/>
<dbReference type="Proteomes" id="UP000192478">
    <property type="component" value="Chromosome"/>
</dbReference>
<sequence>MFFLAITDEIVFPDIKTMADGRTISYINLYQEDVKKESIIALIEGLDK</sequence>
<proteinExistence type="predicted"/>
<accession>A0AAC9RL24</accession>
<gene>
    <name evidence="1" type="ORF">CLFO_16790</name>
</gene>
<evidence type="ECO:0000313" key="1">
    <source>
        <dbReference type="EMBL" id="ARE87280.1"/>
    </source>
</evidence>
<dbReference type="RefSeq" id="WP_156778811.1">
    <property type="nucleotide sequence ID" value="NZ_CP017603.1"/>
</dbReference>
<dbReference type="EMBL" id="CP020559">
    <property type="protein sequence ID" value="ARE87280.1"/>
    <property type="molecule type" value="Genomic_DNA"/>
</dbReference>
<organism evidence="1 2">
    <name type="scientific">Clostridium formicaceticum</name>
    <dbReference type="NCBI Taxonomy" id="1497"/>
    <lineage>
        <taxon>Bacteria</taxon>
        <taxon>Bacillati</taxon>
        <taxon>Bacillota</taxon>
        <taxon>Clostridia</taxon>
        <taxon>Eubacteriales</taxon>
        <taxon>Clostridiaceae</taxon>
        <taxon>Clostridium</taxon>
    </lineage>
</organism>
<reference evidence="1 2" key="1">
    <citation type="submission" date="2017-03" db="EMBL/GenBank/DDBJ databases">
        <title>Complete sequence of Clostridium formicaceticum DSM 92.</title>
        <authorList>
            <person name="Poehlein A."/>
            <person name="Karl M."/>
            <person name="Bengelsdorf F.R."/>
            <person name="Duerre P."/>
            <person name="Daniel R."/>
        </authorList>
    </citation>
    <scope>NUCLEOTIDE SEQUENCE [LARGE SCALE GENOMIC DNA]</scope>
    <source>
        <strain evidence="1 2">DSM 92</strain>
    </source>
</reference>
<name>A0AAC9RL24_9CLOT</name>
<protein>
    <submittedName>
        <fullName evidence="1">Uncharacterized protein</fullName>
    </submittedName>
</protein>
<evidence type="ECO:0000313" key="2">
    <source>
        <dbReference type="Proteomes" id="UP000192478"/>
    </source>
</evidence>